<evidence type="ECO:0000256" key="2">
    <source>
        <dbReference type="ARBA" id="ARBA00022487"/>
    </source>
</evidence>
<protein>
    <recommendedName>
        <fullName evidence="5">Carboxylic ester hydrolase</fullName>
        <ecNumber evidence="5">3.1.1.-</ecNumber>
    </recommendedName>
</protein>
<feature type="chain" id="PRO_5005151416" description="Carboxylic ester hydrolase" evidence="5">
    <location>
        <begin position="30"/>
        <end position="561"/>
    </location>
</feature>
<proteinExistence type="evidence at transcript level"/>
<accession>W8EA89</accession>
<sequence length="561" mass="62377">MIRLQSVPPAAAVAAVFLLLLMTATGVDAEADRRMVRTRQGAVRGTAKQSYHGRHFLAFYNIPFAQPPVGPLRFRSPQPPDAWPHIRDATTLGPVCTQYATFVPGRSLMGAEDCLYLNVFTPELRPEEPFPVMFWIHGGGWIDGGSNSYEPDFLLNHDIVLVTINYRLGPLGFLSTEDAAAPGNFGLKDQTAALRWVRENIAAFGGDPASVTIFGESAGGASVHYHMLSPLSRGLFHRAISQSGVSLNAWAVPRPGGLQKAQKVAALVGCPTEPSAALVDCLRSVDDYKIVNTTTQFTEWFFSPLLPFRPAVEGEGEESFLPRHTLELKPHTAVPWLTGVTSDEGLIFAAACVDNKQLLEDLKHDGERLFPLSLSYDGIPNADFVTKKIKDFYFPDGDISVKKLSDLYSDAFFTWSADEAIRKYKDTAPVYYYLLSYKGKYRMSKAFGGGDLDLGVCHADDIFYLFSNNSYLPTSGNMPKNDYEVVKTMTKLWTDFAKTGNPTPDNKPVHWPRVISDEELEYVDIGQQLQVKRGVFQDRVNFWTTLPLRETKRSRPAKEDL</sequence>
<reference evidence="7" key="1">
    <citation type="submission" date="2013-11" db="EMBL/GenBank/DDBJ databases">
        <title>Molecular and Functional Characterization of cDNAs Putatively Encoding Carboxylesterases from the Migratory Locust, Locusta migratoria.</title>
        <authorList>
            <person name="Zhang J."/>
            <person name="Li D."/>
            <person name="Ge P."/>
            <person name="Guo Y."/>
            <person name="Zhu K.Y."/>
            <person name="Ma E."/>
            <person name="Zhang J."/>
        </authorList>
    </citation>
    <scope>NUCLEOTIDE SEQUENCE</scope>
</reference>
<feature type="signal peptide" evidence="5">
    <location>
        <begin position="1"/>
        <end position="29"/>
    </location>
</feature>
<dbReference type="InterPro" id="IPR019819">
    <property type="entry name" value="Carboxylesterase_B_CS"/>
</dbReference>
<dbReference type="GO" id="GO:0052689">
    <property type="term" value="F:carboxylic ester hydrolase activity"/>
    <property type="evidence" value="ECO:0007669"/>
    <property type="project" value="UniProtKB-KW"/>
</dbReference>
<evidence type="ECO:0000256" key="5">
    <source>
        <dbReference type="RuleBase" id="RU361235"/>
    </source>
</evidence>
<dbReference type="EMBL" id="KF849377">
    <property type="protein sequence ID" value="AHJ81340.1"/>
    <property type="molecule type" value="mRNA"/>
</dbReference>
<dbReference type="FunFam" id="3.40.50.1820:FF:000155">
    <property type="entry name" value="Carboxylic ester hydrolase"/>
    <property type="match status" value="1"/>
</dbReference>
<dbReference type="Gene3D" id="3.40.50.1820">
    <property type="entry name" value="alpha/beta hydrolase"/>
    <property type="match status" value="1"/>
</dbReference>
<feature type="domain" description="Carboxylesterase type B" evidence="6">
    <location>
        <begin position="34"/>
        <end position="543"/>
    </location>
</feature>
<dbReference type="PANTHER" id="PTHR43142">
    <property type="entry name" value="CARBOXYLIC ESTER HYDROLASE"/>
    <property type="match status" value="1"/>
</dbReference>
<dbReference type="PANTHER" id="PTHR43142:SF1">
    <property type="entry name" value="CARBOXYLIC ESTER HYDROLASE"/>
    <property type="match status" value="1"/>
</dbReference>
<dbReference type="PROSITE" id="PS00122">
    <property type="entry name" value="CARBOXYLESTERASE_B_1"/>
    <property type="match status" value="1"/>
</dbReference>
<keyword evidence="2" id="KW-0719">Serine esterase</keyword>
<dbReference type="CDD" id="cd00312">
    <property type="entry name" value="Esterase_lipase"/>
    <property type="match status" value="1"/>
</dbReference>
<dbReference type="EC" id="3.1.1.-" evidence="5"/>
<dbReference type="ESTHER" id="locmi-w8ea89">
    <property type="family name" value="Carb_B_Arthropoda"/>
</dbReference>
<evidence type="ECO:0000256" key="4">
    <source>
        <dbReference type="ARBA" id="ARBA00023180"/>
    </source>
</evidence>
<keyword evidence="5" id="KW-0732">Signal</keyword>
<comment type="similarity">
    <text evidence="1 5">Belongs to the type-B carboxylesterase/lipase family.</text>
</comment>
<dbReference type="AlphaFoldDB" id="W8EA89"/>
<keyword evidence="4" id="KW-0325">Glycoprotein</keyword>
<dbReference type="Pfam" id="PF00135">
    <property type="entry name" value="COesterase"/>
    <property type="match status" value="1"/>
</dbReference>
<keyword evidence="3 5" id="KW-0378">Hydrolase</keyword>
<organism evidence="7">
    <name type="scientific">Locusta migratoria</name>
    <name type="common">Migratory locust</name>
    <dbReference type="NCBI Taxonomy" id="7004"/>
    <lineage>
        <taxon>Eukaryota</taxon>
        <taxon>Metazoa</taxon>
        <taxon>Ecdysozoa</taxon>
        <taxon>Arthropoda</taxon>
        <taxon>Hexapoda</taxon>
        <taxon>Insecta</taxon>
        <taxon>Pterygota</taxon>
        <taxon>Neoptera</taxon>
        <taxon>Polyneoptera</taxon>
        <taxon>Orthoptera</taxon>
        <taxon>Caelifera</taxon>
        <taxon>Acrididea</taxon>
        <taxon>Acridomorpha</taxon>
        <taxon>Acridoidea</taxon>
        <taxon>Acrididae</taxon>
        <taxon>Oedipodinae</taxon>
        <taxon>Locusta</taxon>
    </lineage>
</organism>
<evidence type="ECO:0000259" key="6">
    <source>
        <dbReference type="Pfam" id="PF00135"/>
    </source>
</evidence>
<dbReference type="PROSITE" id="PS00941">
    <property type="entry name" value="CARBOXYLESTERASE_B_2"/>
    <property type="match status" value="1"/>
</dbReference>
<evidence type="ECO:0000256" key="3">
    <source>
        <dbReference type="ARBA" id="ARBA00022801"/>
    </source>
</evidence>
<dbReference type="InterPro" id="IPR029058">
    <property type="entry name" value="AB_hydrolase_fold"/>
</dbReference>
<name>W8EA89_LOCMI</name>
<dbReference type="InterPro" id="IPR002018">
    <property type="entry name" value="CarbesteraseB"/>
</dbReference>
<dbReference type="InterPro" id="IPR019826">
    <property type="entry name" value="Carboxylesterase_B_AS"/>
</dbReference>
<evidence type="ECO:0000313" key="7">
    <source>
        <dbReference type="EMBL" id="AHJ81340.1"/>
    </source>
</evidence>
<dbReference type="SUPFAM" id="SSF53474">
    <property type="entry name" value="alpha/beta-Hydrolases"/>
    <property type="match status" value="1"/>
</dbReference>
<evidence type="ECO:0000256" key="1">
    <source>
        <dbReference type="ARBA" id="ARBA00005964"/>
    </source>
</evidence>